<sequence length="85" mass="9359">MIIETLKLEDITVADIENDEPLFREGLGLDSIDALELVVAIEKLFRIIIEDEDVGKKAFASVRALAAFVQEGYRPAPAQVKVNSS</sequence>
<dbReference type="Proteomes" id="UP000603434">
    <property type="component" value="Unassembled WGS sequence"/>
</dbReference>
<evidence type="ECO:0000313" key="5">
    <source>
        <dbReference type="Proteomes" id="UP000603434"/>
    </source>
</evidence>
<keyword evidence="1" id="KW-0596">Phosphopantetheine</keyword>
<keyword evidence="2" id="KW-0597">Phosphoprotein</keyword>
<protein>
    <submittedName>
        <fullName evidence="4">Acyl carrier protein</fullName>
    </submittedName>
</protein>
<dbReference type="Gene3D" id="1.10.1200.10">
    <property type="entry name" value="ACP-like"/>
    <property type="match status" value="1"/>
</dbReference>
<accession>A0A8J6NRI5</accession>
<dbReference type="InterPro" id="IPR009081">
    <property type="entry name" value="PP-bd_ACP"/>
</dbReference>
<dbReference type="Pfam" id="PF00550">
    <property type="entry name" value="PP-binding"/>
    <property type="match status" value="1"/>
</dbReference>
<evidence type="ECO:0000256" key="2">
    <source>
        <dbReference type="ARBA" id="ARBA00022553"/>
    </source>
</evidence>
<dbReference type="PROSITE" id="PS50075">
    <property type="entry name" value="CARRIER"/>
    <property type="match status" value="1"/>
</dbReference>
<dbReference type="AlphaFoldDB" id="A0A8J6NRI5"/>
<evidence type="ECO:0000259" key="3">
    <source>
        <dbReference type="PROSITE" id="PS50075"/>
    </source>
</evidence>
<reference evidence="4 5" key="1">
    <citation type="submission" date="2020-08" db="EMBL/GenBank/DDBJ databases">
        <title>Bridging the membrane lipid divide: bacteria of the FCB group superphylum have the potential to synthesize archaeal ether lipids.</title>
        <authorList>
            <person name="Villanueva L."/>
            <person name="Von Meijenfeldt F.A.B."/>
            <person name="Westbye A.B."/>
            <person name="Yadav S."/>
            <person name="Hopmans E.C."/>
            <person name="Dutilh B.E."/>
            <person name="Sinninghe Damste J.S."/>
        </authorList>
    </citation>
    <scope>NUCLEOTIDE SEQUENCE [LARGE SCALE GENOMIC DNA]</scope>
    <source>
        <strain evidence="4">NIOZ-UU30</strain>
    </source>
</reference>
<feature type="domain" description="Carrier" evidence="3">
    <location>
        <begin position="1"/>
        <end position="73"/>
    </location>
</feature>
<dbReference type="PROSITE" id="PS00012">
    <property type="entry name" value="PHOSPHOPANTETHEINE"/>
    <property type="match status" value="1"/>
</dbReference>
<comment type="caution">
    <text evidence="4">The sequence shown here is derived from an EMBL/GenBank/DDBJ whole genome shotgun (WGS) entry which is preliminary data.</text>
</comment>
<proteinExistence type="predicted"/>
<gene>
    <name evidence="4" type="ORF">H8E23_05220</name>
</gene>
<dbReference type="SUPFAM" id="SSF47336">
    <property type="entry name" value="ACP-like"/>
    <property type="match status" value="1"/>
</dbReference>
<dbReference type="InterPro" id="IPR036736">
    <property type="entry name" value="ACP-like_sf"/>
</dbReference>
<name>A0A8J6NRI5_9BACT</name>
<dbReference type="EMBL" id="JACNJH010000105">
    <property type="protein sequence ID" value="MBC8360777.1"/>
    <property type="molecule type" value="Genomic_DNA"/>
</dbReference>
<evidence type="ECO:0000313" key="4">
    <source>
        <dbReference type="EMBL" id="MBC8360777.1"/>
    </source>
</evidence>
<evidence type="ECO:0000256" key="1">
    <source>
        <dbReference type="ARBA" id="ARBA00022450"/>
    </source>
</evidence>
<dbReference type="InterPro" id="IPR006162">
    <property type="entry name" value="Ppantetheine_attach_site"/>
</dbReference>
<organism evidence="4 5">
    <name type="scientific">Candidatus Desulfatibia profunda</name>
    <dbReference type="NCBI Taxonomy" id="2841695"/>
    <lineage>
        <taxon>Bacteria</taxon>
        <taxon>Pseudomonadati</taxon>
        <taxon>Thermodesulfobacteriota</taxon>
        <taxon>Desulfobacteria</taxon>
        <taxon>Desulfobacterales</taxon>
        <taxon>Desulfobacterales incertae sedis</taxon>
        <taxon>Candidatus Desulfatibia</taxon>
    </lineage>
</organism>